<evidence type="ECO:0000256" key="1">
    <source>
        <dbReference type="ARBA" id="ARBA00006484"/>
    </source>
</evidence>
<protein>
    <submittedName>
        <fullName evidence="4">Oxidoreductase</fullName>
    </submittedName>
</protein>
<dbReference type="PANTHER" id="PTHR42901:SF1">
    <property type="entry name" value="ALCOHOL DEHYDROGENASE"/>
    <property type="match status" value="1"/>
</dbReference>
<dbReference type="AlphaFoldDB" id="A0A0A5GK81"/>
<gene>
    <name evidence="4" type="ORF">N781_16875</name>
</gene>
<organism evidence="4 5">
    <name type="scientific">Pontibacillus halophilus JSM 076056 = DSM 19796</name>
    <dbReference type="NCBI Taxonomy" id="1385510"/>
    <lineage>
        <taxon>Bacteria</taxon>
        <taxon>Bacillati</taxon>
        <taxon>Bacillota</taxon>
        <taxon>Bacilli</taxon>
        <taxon>Bacillales</taxon>
        <taxon>Bacillaceae</taxon>
        <taxon>Pontibacillus</taxon>
    </lineage>
</organism>
<proteinExistence type="inferred from homology"/>
<dbReference type="PRINTS" id="PR00081">
    <property type="entry name" value="GDHRDH"/>
</dbReference>
<dbReference type="Pfam" id="PF00106">
    <property type="entry name" value="adh_short"/>
    <property type="match status" value="1"/>
</dbReference>
<dbReference type="eggNOG" id="COG0300">
    <property type="taxonomic scope" value="Bacteria"/>
</dbReference>
<keyword evidence="5" id="KW-1185">Reference proteome</keyword>
<dbReference type="Gene3D" id="3.40.50.720">
    <property type="entry name" value="NAD(P)-binding Rossmann-like Domain"/>
    <property type="match status" value="1"/>
</dbReference>
<dbReference type="SUPFAM" id="SSF51735">
    <property type="entry name" value="NAD(P)-binding Rossmann-fold domains"/>
    <property type="match status" value="1"/>
</dbReference>
<accession>A0A0A5GK81</accession>
<dbReference type="InterPro" id="IPR002347">
    <property type="entry name" value="SDR_fam"/>
</dbReference>
<dbReference type="STRING" id="1385510.GCA_000425205_02058"/>
<dbReference type="PANTHER" id="PTHR42901">
    <property type="entry name" value="ALCOHOL DEHYDROGENASE"/>
    <property type="match status" value="1"/>
</dbReference>
<dbReference type="InterPro" id="IPR036291">
    <property type="entry name" value="NAD(P)-bd_dom_sf"/>
</dbReference>
<dbReference type="CDD" id="cd05233">
    <property type="entry name" value="SDR_c"/>
    <property type="match status" value="1"/>
</dbReference>
<dbReference type="RefSeq" id="WP_026800437.1">
    <property type="nucleotide sequence ID" value="NZ_AULI01000008.1"/>
</dbReference>
<comment type="similarity">
    <text evidence="1">Belongs to the short-chain dehydrogenases/reductases (SDR) family.</text>
</comment>
<name>A0A0A5GK81_9BACI</name>
<evidence type="ECO:0000256" key="2">
    <source>
        <dbReference type="ARBA" id="ARBA00023002"/>
    </source>
</evidence>
<reference evidence="4 5" key="1">
    <citation type="submission" date="2013-08" db="EMBL/GenBank/DDBJ databases">
        <authorList>
            <person name="Huang J."/>
            <person name="Wang G."/>
        </authorList>
    </citation>
    <scope>NUCLEOTIDE SEQUENCE [LARGE SCALE GENOMIC DNA]</scope>
    <source>
        <strain evidence="4 5">JSM 076056</strain>
    </source>
</reference>
<evidence type="ECO:0000256" key="3">
    <source>
        <dbReference type="SAM" id="MobiDB-lite"/>
    </source>
</evidence>
<dbReference type="EMBL" id="AVPE01000006">
    <property type="protein sequence ID" value="KGX92409.1"/>
    <property type="molecule type" value="Genomic_DNA"/>
</dbReference>
<feature type="region of interest" description="Disordered" evidence="3">
    <location>
        <begin position="187"/>
        <end position="206"/>
    </location>
</feature>
<keyword evidence="2" id="KW-0560">Oxidoreductase</keyword>
<sequence>MTTNRPLAMITGASSGLGLEIAKHFAKDNYDIAISGSSDRIFEAAEVIRDFGVEAYPHKADAATYDGVEDFWTFVHNLGRPVDSAVLNVGIGLGGAFRETDLQEELRLISINISGTVHMAKRVVNHMLPNGNGKILIVSSIAATLPTPYETVYGPSKAFAFSFAESLREELRGTGVTVTATLPGATDTNFHDNAGMGDTEIGSSEKNDKELVAKQSYDAMMNGDDQVIGGTQETKQEAMENKIMPEAVTAANHAKKARPES</sequence>
<dbReference type="Proteomes" id="UP000030528">
    <property type="component" value="Unassembled WGS sequence"/>
</dbReference>
<evidence type="ECO:0000313" key="5">
    <source>
        <dbReference type="Proteomes" id="UP000030528"/>
    </source>
</evidence>
<evidence type="ECO:0000313" key="4">
    <source>
        <dbReference type="EMBL" id="KGX92409.1"/>
    </source>
</evidence>
<dbReference type="GO" id="GO:0016491">
    <property type="term" value="F:oxidoreductase activity"/>
    <property type="evidence" value="ECO:0007669"/>
    <property type="project" value="UniProtKB-KW"/>
</dbReference>
<comment type="caution">
    <text evidence="4">The sequence shown here is derived from an EMBL/GenBank/DDBJ whole genome shotgun (WGS) entry which is preliminary data.</text>
</comment>